<feature type="domain" description="Glycosyltransferase subfamily 4-like N-terminal" evidence="2">
    <location>
        <begin position="12"/>
        <end position="219"/>
    </location>
</feature>
<keyword evidence="3" id="KW-0808">Transferase</keyword>
<dbReference type="Pfam" id="PF13439">
    <property type="entry name" value="Glyco_transf_4"/>
    <property type="match status" value="1"/>
</dbReference>
<dbReference type="SUPFAM" id="SSF53756">
    <property type="entry name" value="UDP-Glycosyltransferase/glycogen phosphorylase"/>
    <property type="match status" value="1"/>
</dbReference>
<accession>A0A5J4SWE4</accession>
<dbReference type="InterPro" id="IPR001296">
    <property type="entry name" value="Glyco_trans_1"/>
</dbReference>
<gene>
    <name evidence="3" type="ORF">EZS27_002961</name>
</gene>
<proteinExistence type="predicted"/>
<evidence type="ECO:0000259" key="2">
    <source>
        <dbReference type="Pfam" id="PF13439"/>
    </source>
</evidence>
<dbReference type="Gene3D" id="3.40.50.2000">
    <property type="entry name" value="Glycogen Phosphorylase B"/>
    <property type="match status" value="2"/>
</dbReference>
<dbReference type="InterPro" id="IPR028098">
    <property type="entry name" value="Glyco_trans_4-like_N"/>
</dbReference>
<dbReference type="PANTHER" id="PTHR12526:SF637">
    <property type="entry name" value="GLYCOSYLTRANSFERASE EPSF-RELATED"/>
    <property type="match status" value="1"/>
</dbReference>
<dbReference type="EC" id="2.4.1.290" evidence="3"/>
<organism evidence="3">
    <name type="scientific">termite gut metagenome</name>
    <dbReference type="NCBI Taxonomy" id="433724"/>
    <lineage>
        <taxon>unclassified sequences</taxon>
        <taxon>metagenomes</taxon>
        <taxon>organismal metagenomes</taxon>
    </lineage>
</organism>
<dbReference type="Pfam" id="PF00534">
    <property type="entry name" value="Glycos_transf_1"/>
    <property type="match status" value="1"/>
</dbReference>
<dbReference type="GO" id="GO:0102335">
    <property type="term" value="F:N,N'-diacetylbacillosaminyl-diphospho-undecaprenol alpha-1,3-N-acetylgalactosaminyltransferase activity"/>
    <property type="evidence" value="ECO:0007669"/>
    <property type="project" value="UniProtKB-EC"/>
</dbReference>
<sequence length="421" mass="47936">MRVLLVNTSERVGGAAVASYRLTEALKNNGVKAKLLVRNKQTDNVSTVELEANRSYLWKFVWERIVIWKANHFKKNNLFAVDIANTGTDITSLPEFQEADVIHLHWINQGMISLKNIRKIEASGKPIVWTMHDMWPCTGICHHACQCTRYREKCSNCPYIYGGKEKDLSYRIFQKKKKLYQKASIVFVACSRWLEESAKGSALLSRQFITNIPNPININLFKPRNKKEARVKCNFPLDKKLILFSSVKVTDKRKGIGYLVESCKILAEKYPELKESVEIVILGHKSEQSEQFSLPFRTYSLPFVNKESELTPIYNAVDLYVTPSLEENLPNTIMEAMACGVPCVGFDTGGIPEMIDHLHNGYVAQYKSAEDFAAGIYWILTDSGYSVLSEQACRKVVSNYSEGSIAKKYIEIYNKLTNNRV</sequence>
<dbReference type="AlphaFoldDB" id="A0A5J4SWE4"/>
<name>A0A5J4SWE4_9ZZZZ</name>
<reference evidence="3" key="1">
    <citation type="submission" date="2019-03" db="EMBL/GenBank/DDBJ databases">
        <title>Single cell metagenomics reveals metabolic interactions within the superorganism composed of flagellate Streblomastix strix and complex community of Bacteroidetes bacteria on its surface.</title>
        <authorList>
            <person name="Treitli S.C."/>
            <person name="Kolisko M."/>
            <person name="Husnik F."/>
            <person name="Keeling P."/>
            <person name="Hampl V."/>
        </authorList>
    </citation>
    <scope>NUCLEOTIDE SEQUENCE</scope>
    <source>
        <strain evidence="3">STM</strain>
    </source>
</reference>
<dbReference type="CDD" id="cd03825">
    <property type="entry name" value="GT4_WcaC-like"/>
    <property type="match status" value="1"/>
</dbReference>
<feature type="domain" description="Glycosyl transferase family 1" evidence="1">
    <location>
        <begin position="226"/>
        <end position="383"/>
    </location>
</feature>
<evidence type="ECO:0000313" key="3">
    <source>
        <dbReference type="EMBL" id="KAA6349633.1"/>
    </source>
</evidence>
<dbReference type="PANTHER" id="PTHR12526">
    <property type="entry name" value="GLYCOSYLTRANSFERASE"/>
    <property type="match status" value="1"/>
</dbReference>
<keyword evidence="3" id="KW-0328">Glycosyltransferase</keyword>
<protein>
    <submittedName>
        <fullName evidence="3">N N'-diacetylbacillosaminyl-diphospho-undecaprenol alpha-1 3-N-acetylgalactosaminyltransferase</fullName>
        <ecNumber evidence="3">2.4.1.290</ecNumber>
    </submittedName>
</protein>
<comment type="caution">
    <text evidence="3">The sequence shown here is derived from an EMBL/GenBank/DDBJ whole genome shotgun (WGS) entry which is preliminary data.</text>
</comment>
<dbReference type="EMBL" id="SNRY01000043">
    <property type="protein sequence ID" value="KAA6349633.1"/>
    <property type="molecule type" value="Genomic_DNA"/>
</dbReference>
<evidence type="ECO:0000259" key="1">
    <source>
        <dbReference type="Pfam" id="PF00534"/>
    </source>
</evidence>